<dbReference type="AlphaFoldDB" id="A0A840ZQZ7"/>
<keyword evidence="2" id="KW-1185">Reference proteome</keyword>
<comment type="caution">
    <text evidence="1">The sequence shown here is derived from an EMBL/GenBank/DDBJ whole genome shotgun (WGS) entry which is preliminary data.</text>
</comment>
<gene>
    <name evidence="1" type="ORF">HNR00_003862</name>
</gene>
<dbReference type="RefSeq" id="WP_183571933.1">
    <property type="nucleotide sequence ID" value="NZ_JACHOP010000020.1"/>
</dbReference>
<sequence>MGRRRARSTVAADTIARRAQLSKSQTLIIKSPYDLNNLRFDLHIFCAEMHEQRNWQYKNRISMIEDRAINKEALPVELARSLLLSMEWRRLCSIVVSKNEYADFQSRNAMRSIACLIEIRFIIALYRRKRLFFDENFLIS</sequence>
<name>A0A840ZQZ7_9HYPH</name>
<dbReference type="Proteomes" id="UP000583454">
    <property type="component" value="Unassembled WGS sequence"/>
</dbReference>
<dbReference type="EMBL" id="JACHOP010000020">
    <property type="protein sequence ID" value="MBB5759133.1"/>
    <property type="molecule type" value="Genomic_DNA"/>
</dbReference>
<protein>
    <submittedName>
        <fullName evidence="1">Uncharacterized protein</fullName>
    </submittedName>
</protein>
<evidence type="ECO:0000313" key="2">
    <source>
        <dbReference type="Proteomes" id="UP000583454"/>
    </source>
</evidence>
<evidence type="ECO:0000313" key="1">
    <source>
        <dbReference type="EMBL" id="MBB5759133.1"/>
    </source>
</evidence>
<proteinExistence type="predicted"/>
<accession>A0A840ZQZ7</accession>
<reference evidence="1 2" key="1">
    <citation type="submission" date="2020-08" db="EMBL/GenBank/DDBJ databases">
        <title>Genomic Encyclopedia of Type Strains, Phase IV (KMG-IV): sequencing the most valuable type-strain genomes for metagenomic binning, comparative biology and taxonomic classification.</title>
        <authorList>
            <person name="Goeker M."/>
        </authorList>
    </citation>
    <scope>NUCLEOTIDE SEQUENCE [LARGE SCALE GENOMIC DNA]</scope>
    <source>
        <strain evidence="1 2">DSM 2163</strain>
    </source>
</reference>
<organism evidence="1 2">
    <name type="scientific">Methylorubrum rhodinum</name>
    <dbReference type="NCBI Taxonomy" id="29428"/>
    <lineage>
        <taxon>Bacteria</taxon>
        <taxon>Pseudomonadati</taxon>
        <taxon>Pseudomonadota</taxon>
        <taxon>Alphaproteobacteria</taxon>
        <taxon>Hyphomicrobiales</taxon>
        <taxon>Methylobacteriaceae</taxon>
        <taxon>Methylorubrum</taxon>
    </lineage>
</organism>